<gene>
    <name evidence="1" type="ORF">B296_00011527</name>
</gene>
<reference evidence="1 2" key="1">
    <citation type="journal article" date="2014" name="Agronomy (Basel)">
        <title>A Draft Genome Sequence for Ensete ventricosum, the Drought-Tolerant Tree Against Hunger.</title>
        <authorList>
            <person name="Harrison J."/>
            <person name="Moore K.A."/>
            <person name="Paszkiewicz K."/>
            <person name="Jones T."/>
            <person name="Grant M."/>
            <person name="Ambacheew D."/>
            <person name="Muzemil S."/>
            <person name="Studholme D.J."/>
        </authorList>
    </citation>
    <scope>NUCLEOTIDE SEQUENCE [LARGE SCALE GENOMIC DNA]</scope>
</reference>
<evidence type="ECO:0000313" key="2">
    <source>
        <dbReference type="Proteomes" id="UP000287651"/>
    </source>
</evidence>
<dbReference type="AlphaFoldDB" id="A0A427AHA1"/>
<proteinExistence type="predicted"/>
<comment type="caution">
    <text evidence="1">The sequence shown here is derived from an EMBL/GenBank/DDBJ whole genome shotgun (WGS) entry which is preliminary data.</text>
</comment>
<protein>
    <submittedName>
        <fullName evidence="1">Uncharacterized protein</fullName>
    </submittedName>
</protein>
<dbReference type="EMBL" id="AMZH03002421">
    <property type="protein sequence ID" value="RRT75628.1"/>
    <property type="molecule type" value="Genomic_DNA"/>
</dbReference>
<organism evidence="1 2">
    <name type="scientific">Ensete ventricosum</name>
    <name type="common">Abyssinian banana</name>
    <name type="synonym">Musa ensete</name>
    <dbReference type="NCBI Taxonomy" id="4639"/>
    <lineage>
        <taxon>Eukaryota</taxon>
        <taxon>Viridiplantae</taxon>
        <taxon>Streptophyta</taxon>
        <taxon>Embryophyta</taxon>
        <taxon>Tracheophyta</taxon>
        <taxon>Spermatophyta</taxon>
        <taxon>Magnoliopsida</taxon>
        <taxon>Liliopsida</taxon>
        <taxon>Zingiberales</taxon>
        <taxon>Musaceae</taxon>
        <taxon>Ensete</taxon>
    </lineage>
</organism>
<dbReference type="Proteomes" id="UP000287651">
    <property type="component" value="Unassembled WGS sequence"/>
</dbReference>
<sequence length="112" mass="12207">MPIPVRDLRFACTLPKSDDDTSVLRKIKGKRQGSSHRAATAAANQHHYNGRTLWRVASGFDEDEGIGGLLLLFSVGAHTLARAATARRRSRAESDGIQLLRDVEASEDALLP</sequence>
<name>A0A427AHA1_ENSVE</name>
<evidence type="ECO:0000313" key="1">
    <source>
        <dbReference type="EMBL" id="RRT75628.1"/>
    </source>
</evidence>
<accession>A0A427AHA1</accession>